<evidence type="ECO:0000256" key="15">
    <source>
        <dbReference type="ARBA" id="ARBA00049322"/>
    </source>
</evidence>
<reference evidence="18 19" key="1">
    <citation type="submission" date="2019-04" db="EMBL/GenBank/DDBJ databases">
        <title>The sequence and de novo assembly of Takifugu bimaculatus genome using PacBio and Hi-C technologies.</title>
        <authorList>
            <person name="Xu P."/>
            <person name="Liu B."/>
            <person name="Zhou Z."/>
        </authorList>
    </citation>
    <scope>NUCLEOTIDE SEQUENCE [LARGE SCALE GENOMIC DNA]</scope>
    <source>
        <strain evidence="18">TB-2018</strain>
        <tissue evidence="18">Muscle</tissue>
    </source>
</reference>
<comment type="subcellular location">
    <subcellularLocation>
        <location evidence="2">Endomembrane system</location>
        <topology evidence="2">Multi-pass membrane protein</topology>
    </subcellularLocation>
</comment>
<evidence type="ECO:0000256" key="14">
    <source>
        <dbReference type="ARBA" id="ARBA00049296"/>
    </source>
</evidence>
<dbReference type="PANTHER" id="PTHR10989:SF19">
    <property type="entry name" value="ANDROGEN-DEPENDENT TFPI-REGULATING PROTEIN-LIKE"/>
    <property type="match status" value="1"/>
</dbReference>
<comment type="catalytic activity">
    <reaction evidence="9">
        <text>9-hexadecanoyloxy-octadecanoate + H2O = 9-hydroxy-octadecanoate + hexadecanoate + H(+)</text>
        <dbReference type="Rhea" id="RHEA:52052"/>
        <dbReference type="ChEBI" id="CHEBI:7896"/>
        <dbReference type="ChEBI" id="CHEBI:15377"/>
        <dbReference type="ChEBI" id="CHEBI:15378"/>
        <dbReference type="ChEBI" id="CHEBI:83670"/>
        <dbReference type="ChEBI" id="CHEBI:136286"/>
    </reaction>
    <physiologicalReaction direction="left-to-right" evidence="9">
        <dbReference type="Rhea" id="RHEA:52053"/>
    </physiologicalReaction>
</comment>
<comment type="catalytic activity">
    <reaction evidence="13">
        <text>9-octadecanoyloxy-octadecanoate + H2O = 9-hydroxy-octadecanoate + octadecanoate + H(+)</text>
        <dbReference type="Rhea" id="RHEA:52096"/>
        <dbReference type="ChEBI" id="CHEBI:15377"/>
        <dbReference type="ChEBI" id="CHEBI:15378"/>
        <dbReference type="ChEBI" id="CHEBI:25629"/>
        <dbReference type="ChEBI" id="CHEBI:136286"/>
        <dbReference type="ChEBI" id="CHEBI:136373"/>
    </reaction>
    <physiologicalReaction direction="left-to-right" evidence="13">
        <dbReference type="Rhea" id="RHEA:52097"/>
    </physiologicalReaction>
</comment>
<comment type="catalytic activity">
    <reaction evidence="8">
        <text>13-octadecanoyloxy-octadecanoate + H2O = 13-hydroxy-octadecanoate + octadecanoate + H(+)</text>
        <dbReference type="Rhea" id="RHEA:52084"/>
        <dbReference type="ChEBI" id="CHEBI:15377"/>
        <dbReference type="ChEBI" id="CHEBI:15378"/>
        <dbReference type="ChEBI" id="CHEBI:25629"/>
        <dbReference type="ChEBI" id="CHEBI:136304"/>
        <dbReference type="ChEBI" id="CHEBI:136335"/>
    </reaction>
    <physiologicalReaction direction="left-to-right" evidence="8">
        <dbReference type="Rhea" id="RHEA:52085"/>
    </physiologicalReaction>
</comment>
<evidence type="ECO:0000256" key="13">
    <source>
        <dbReference type="ARBA" id="ARBA00049221"/>
    </source>
</evidence>
<dbReference type="Pfam" id="PF04750">
    <property type="entry name" value="Far-17a_AIG1"/>
    <property type="match status" value="1"/>
</dbReference>
<evidence type="ECO:0000256" key="8">
    <source>
        <dbReference type="ARBA" id="ARBA00047427"/>
    </source>
</evidence>
<evidence type="ECO:0000256" key="6">
    <source>
        <dbReference type="ARBA" id="ARBA00023136"/>
    </source>
</evidence>
<evidence type="ECO:0000256" key="9">
    <source>
        <dbReference type="ARBA" id="ARBA00047863"/>
    </source>
</evidence>
<evidence type="ECO:0000256" key="10">
    <source>
        <dbReference type="ARBA" id="ARBA00048680"/>
    </source>
</evidence>
<protein>
    <recommendedName>
        <fullName evidence="20">Androgen-dependent TFPI-regulating protein</fullName>
    </recommendedName>
</protein>
<dbReference type="GO" id="GO:0016020">
    <property type="term" value="C:membrane"/>
    <property type="evidence" value="ECO:0007669"/>
    <property type="project" value="InterPro"/>
</dbReference>
<keyword evidence="5 17" id="KW-1133">Transmembrane helix</keyword>
<name>A0A4Z2C6C6_9TELE</name>
<organism evidence="18 19">
    <name type="scientific">Takifugu bimaculatus</name>
    <dbReference type="NCBI Taxonomy" id="433685"/>
    <lineage>
        <taxon>Eukaryota</taxon>
        <taxon>Metazoa</taxon>
        <taxon>Chordata</taxon>
        <taxon>Craniata</taxon>
        <taxon>Vertebrata</taxon>
        <taxon>Euteleostomi</taxon>
        <taxon>Actinopterygii</taxon>
        <taxon>Neopterygii</taxon>
        <taxon>Teleostei</taxon>
        <taxon>Neoteleostei</taxon>
        <taxon>Acanthomorphata</taxon>
        <taxon>Eupercaria</taxon>
        <taxon>Tetraodontiformes</taxon>
        <taxon>Tetradontoidea</taxon>
        <taxon>Tetraodontidae</taxon>
        <taxon>Takifugu</taxon>
    </lineage>
</organism>
<keyword evidence="19" id="KW-1185">Reference proteome</keyword>
<proteinExistence type="inferred from homology"/>
<evidence type="ECO:0000256" key="3">
    <source>
        <dbReference type="ARBA" id="ARBA00009300"/>
    </source>
</evidence>
<evidence type="ECO:0000256" key="17">
    <source>
        <dbReference type="SAM" id="Phobius"/>
    </source>
</evidence>
<dbReference type="GO" id="GO:0012505">
    <property type="term" value="C:endomembrane system"/>
    <property type="evidence" value="ECO:0007669"/>
    <property type="project" value="UniProtKB-SubCell"/>
</dbReference>
<dbReference type="PANTHER" id="PTHR10989">
    <property type="entry name" value="ANDROGEN-INDUCED PROTEIN 1-RELATED"/>
    <property type="match status" value="1"/>
</dbReference>
<comment type="catalytic activity">
    <reaction evidence="12">
        <text>9-(9Z-octadecenoyloxy)-octadecanoate + H2O = 9-hydroxy-octadecanoate + (9Z)-octadecenoate + H(+)</text>
        <dbReference type="Rhea" id="RHEA:52048"/>
        <dbReference type="ChEBI" id="CHEBI:15377"/>
        <dbReference type="ChEBI" id="CHEBI:15378"/>
        <dbReference type="ChEBI" id="CHEBI:30823"/>
        <dbReference type="ChEBI" id="CHEBI:136282"/>
        <dbReference type="ChEBI" id="CHEBI:136286"/>
    </reaction>
    <physiologicalReaction direction="left-to-right" evidence="12">
        <dbReference type="Rhea" id="RHEA:52049"/>
    </physiologicalReaction>
</comment>
<comment type="catalytic activity">
    <reaction evidence="7">
        <text>12-hexadecanoyloxy-octadecanoate + H2O = 12-hydroxyoctadecanoate + hexadecanoate + H(+)</text>
        <dbReference type="Rhea" id="RHEA:52056"/>
        <dbReference type="ChEBI" id="CHEBI:7896"/>
        <dbReference type="ChEBI" id="CHEBI:15377"/>
        <dbReference type="ChEBI" id="CHEBI:15378"/>
        <dbReference type="ChEBI" id="CHEBI:83677"/>
        <dbReference type="ChEBI" id="CHEBI:84201"/>
    </reaction>
    <physiologicalReaction direction="left-to-right" evidence="7">
        <dbReference type="Rhea" id="RHEA:52057"/>
    </physiologicalReaction>
</comment>
<comment type="catalytic activity">
    <reaction evidence="15">
        <text>13-(9Z-hexadecenoyloxy)-octadecanoate + H2O = 13-hydroxy-octadecanoate + (9Z)-hexadecenoate + H(+)</text>
        <dbReference type="Rhea" id="RHEA:52076"/>
        <dbReference type="ChEBI" id="CHEBI:15377"/>
        <dbReference type="ChEBI" id="CHEBI:15378"/>
        <dbReference type="ChEBI" id="CHEBI:32372"/>
        <dbReference type="ChEBI" id="CHEBI:136304"/>
        <dbReference type="ChEBI" id="CHEBI:136315"/>
    </reaction>
    <physiologicalReaction direction="left-to-right" evidence="15">
        <dbReference type="Rhea" id="RHEA:52077"/>
    </physiologicalReaction>
</comment>
<sequence length="308" mass="35564">MTSTLRKIYHVAAFSWYAYIVKSLADRGGQKLPPGIFVYGGPWKYLTFLNLLLQMLFFGLAAVNDLQPHPDSMLKRCKDFLFSVFVFPVGMFVVLLFWSIFAYDRELVYPATIDTFFPPWINHAMHTFVFPVLFGELLMQPHMYPRTKHALAALTVVGVSYLFWIIWVFLSTGIWVYPLLGLFSTPGLVGFFIFNMSVVTLLYMLGEKLNHHVWSKKLATSKVPYGHSVLICGCYLRLRDISPNCRVYKWEEMKKNRLCRLPSLSRSPTPTDVNRHTGALMRKCLRRRGCYIKKGHNVCIVIQQSAKL</sequence>
<feature type="transmembrane region" description="Helical" evidence="17">
    <location>
        <begin position="151"/>
        <end position="176"/>
    </location>
</feature>
<dbReference type="AlphaFoldDB" id="A0A4Z2C6C6"/>
<evidence type="ECO:0000256" key="16">
    <source>
        <dbReference type="ARBA" id="ARBA00049428"/>
    </source>
</evidence>
<comment type="catalytic activity">
    <reaction evidence="16">
        <text>12-(9Z-hexadecenoyloxy)-octadecanoate + H2O = 12-hydroxyoctadecanoate + (9Z)-hexadecenoate + H(+)</text>
        <dbReference type="Rhea" id="RHEA:52072"/>
        <dbReference type="ChEBI" id="CHEBI:15377"/>
        <dbReference type="ChEBI" id="CHEBI:15378"/>
        <dbReference type="ChEBI" id="CHEBI:32372"/>
        <dbReference type="ChEBI" id="CHEBI:84201"/>
        <dbReference type="ChEBI" id="CHEBI:136312"/>
    </reaction>
    <physiologicalReaction direction="left-to-right" evidence="16">
        <dbReference type="Rhea" id="RHEA:52073"/>
    </physiologicalReaction>
</comment>
<evidence type="ECO:0000256" key="4">
    <source>
        <dbReference type="ARBA" id="ARBA00022692"/>
    </source>
</evidence>
<evidence type="ECO:0000256" key="5">
    <source>
        <dbReference type="ARBA" id="ARBA00022989"/>
    </source>
</evidence>
<evidence type="ECO:0000256" key="7">
    <source>
        <dbReference type="ARBA" id="ARBA00047368"/>
    </source>
</evidence>
<dbReference type="Proteomes" id="UP000516260">
    <property type="component" value="Chromosome 13"/>
</dbReference>
<accession>A0A4Z2C6C6</accession>
<evidence type="ECO:0000256" key="11">
    <source>
        <dbReference type="ARBA" id="ARBA00048701"/>
    </source>
</evidence>
<evidence type="ECO:0000313" key="18">
    <source>
        <dbReference type="EMBL" id="TNM99708.1"/>
    </source>
</evidence>
<keyword evidence="4 17" id="KW-0812">Transmembrane</keyword>
<keyword evidence="6 17" id="KW-0472">Membrane</keyword>
<comment type="catalytic activity">
    <reaction evidence="10">
        <text>12-octadecanoyloxy-octadecanoate + H2O = 12-hydroxyoctadecanoate + octadecanoate + H(+)</text>
        <dbReference type="Rhea" id="RHEA:52080"/>
        <dbReference type="ChEBI" id="CHEBI:15377"/>
        <dbReference type="ChEBI" id="CHEBI:15378"/>
        <dbReference type="ChEBI" id="CHEBI:25629"/>
        <dbReference type="ChEBI" id="CHEBI:84201"/>
        <dbReference type="ChEBI" id="CHEBI:136330"/>
    </reaction>
    <physiologicalReaction direction="left-to-right" evidence="10">
        <dbReference type="Rhea" id="RHEA:52081"/>
    </physiologicalReaction>
</comment>
<evidence type="ECO:0008006" key="20">
    <source>
        <dbReference type="Google" id="ProtNLM"/>
    </source>
</evidence>
<comment type="catalytic activity">
    <reaction evidence="14">
        <text>13-(9Z-octadecenoyloxy)-octadecanoate + H2O = 13-hydroxy-octadecanoate + (9Z)-octadecenoate + H(+)</text>
        <dbReference type="Rhea" id="RHEA:52064"/>
        <dbReference type="ChEBI" id="CHEBI:15377"/>
        <dbReference type="ChEBI" id="CHEBI:15378"/>
        <dbReference type="ChEBI" id="CHEBI:30823"/>
        <dbReference type="ChEBI" id="CHEBI:136303"/>
        <dbReference type="ChEBI" id="CHEBI:136304"/>
    </reaction>
    <physiologicalReaction direction="left-to-right" evidence="14">
        <dbReference type="Rhea" id="RHEA:52065"/>
    </physiologicalReaction>
</comment>
<evidence type="ECO:0000313" key="19">
    <source>
        <dbReference type="Proteomes" id="UP000516260"/>
    </source>
</evidence>
<evidence type="ECO:0000256" key="2">
    <source>
        <dbReference type="ARBA" id="ARBA00004127"/>
    </source>
</evidence>
<comment type="similarity">
    <text evidence="3">Belongs to the AIG1 family.</text>
</comment>
<evidence type="ECO:0000256" key="1">
    <source>
        <dbReference type="ARBA" id="ARBA00000923"/>
    </source>
</evidence>
<dbReference type="EMBL" id="SWLE01000005">
    <property type="protein sequence ID" value="TNM99708.1"/>
    <property type="molecule type" value="Genomic_DNA"/>
</dbReference>
<gene>
    <name evidence="18" type="ORF">fugu_012741</name>
</gene>
<dbReference type="InterPro" id="IPR006838">
    <property type="entry name" value="ADTRP_AIG1"/>
</dbReference>
<comment type="caution">
    <text evidence="18">The sequence shown here is derived from an EMBL/GenBank/DDBJ whole genome shotgun (WGS) entry which is preliminary data.</text>
</comment>
<evidence type="ECO:0000256" key="12">
    <source>
        <dbReference type="ARBA" id="ARBA00048800"/>
    </source>
</evidence>
<comment type="catalytic activity">
    <reaction evidence="1">
        <text>9-(9Z-hexadecenoyloxy)-octadecanoate + H2O = (9Z)-hexadecenoate + 9-hydroxy-octadecanoate + H(+)</text>
        <dbReference type="Rhea" id="RHEA:52068"/>
        <dbReference type="ChEBI" id="CHEBI:15377"/>
        <dbReference type="ChEBI" id="CHEBI:15378"/>
        <dbReference type="ChEBI" id="CHEBI:32372"/>
        <dbReference type="ChEBI" id="CHEBI:136286"/>
        <dbReference type="ChEBI" id="CHEBI:136309"/>
    </reaction>
    <physiologicalReaction direction="left-to-right" evidence="1">
        <dbReference type="Rhea" id="RHEA:52069"/>
    </physiologicalReaction>
</comment>
<feature type="transmembrane region" description="Helical" evidence="17">
    <location>
        <begin position="188"/>
        <end position="206"/>
    </location>
</feature>
<comment type="catalytic activity">
    <reaction evidence="11">
        <text>12-(9Z-octadecenoyloxy)-octadecanoate + H2O = 12-hydroxyoctadecanoate + (9Z)-octadecenoate + H(+)</text>
        <dbReference type="Rhea" id="RHEA:52060"/>
        <dbReference type="ChEBI" id="CHEBI:15377"/>
        <dbReference type="ChEBI" id="CHEBI:15378"/>
        <dbReference type="ChEBI" id="CHEBI:30823"/>
        <dbReference type="ChEBI" id="CHEBI:84201"/>
        <dbReference type="ChEBI" id="CHEBI:136302"/>
    </reaction>
    <physiologicalReaction direction="left-to-right" evidence="11">
        <dbReference type="Rhea" id="RHEA:52061"/>
    </physiologicalReaction>
</comment>
<feature type="transmembrane region" description="Helical" evidence="17">
    <location>
        <begin position="79"/>
        <end position="100"/>
    </location>
</feature>
<feature type="transmembrane region" description="Helical" evidence="17">
    <location>
        <begin position="120"/>
        <end position="139"/>
    </location>
</feature>